<evidence type="ECO:0000259" key="1">
    <source>
        <dbReference type="SMART" id="SM00860"/>
    </source>
</evidence>
<protein>
    <submittedName>
        <fullName evidence="2">SMI1/KNR4 family protein</fullName>
    </submittedName>
</protein>
<dbReference type="Gene3D" id="3.40.1580.10">
    <property type="entry name" value="SMI1/KNR4-like"/>
    <property type="match status" value="1"/>
</dbReference>
<dbReference type="RefSeq" id="WP_270678673.1">
    <property type="nucleotide sequence ID" value="NZ_JAQFWP010000028.1"/>
</dbReference>
<organism evidence="2 3">
    <name type="scientific">Nocardiopsis suaedae</name>
    <dbReference type="NCBI Taxonomy" id="3018444"/>
    <lineage>
        <taxon>Bacteria</taxon>
        <taxon>Bacillati</taxon>
        <taxon>Actinomycetota</taxon>
        <taxon>Actinomycetes</taxon>
        <taxon>Streptosporangiales</taxon>
        <taxon>Nocardiopsidaceae</taxon>
        <taxon>Nocardiopsis</taxon>
    </lineage>
</organism>
<accession>A0ABT4TNT2</accession>
<proteinExistence type="predicted"/>
<reference evidence="2" key="1">
    <citation type="submission" date="2023-01" db="EMBL/GenBank/DDBJ databases">
        <title>Draft genome sequence of Nocardiopsis sp. LSu2-4 isolated from halophytes.</title>
        <authorList>
            <person name="Duangmal K."/>
            <person name="Chantavorakit T."/>
        </authorList>
    </citation>
    <scope>NUCLEOTIDE SEQUENCE</scope>
    <source>
        <strain evidence="2">LSu2-4</strain>
    </source>
</reference>
<gene>
    <name evidence="2" type="ORF">O4U47_16065</name>
</gene>
<evidence type="ECO:0000313" key="3">
    <source>
        <dbReference type="Proteomes" id="UP001165685"/>
    </source>
</evidence>
<dbReference type="InterPro" id="IPR037883">
    <property type="entry name" value="Knr4/Smi1-like_sf"/>
</dbReference>
<evidence type="ECO:0000313" key="2">
    <source>
        <dbReference type="EMBL" id="MDA2806031.1"/>
    </source>
</evidence>
<feature type="domain" description="Knr4/Smi1-like" evidence="1">
    <location>
        <begin position="50"/>
        <end position="181"/>
    </location>
</feature>
<sequence length="207" mass="23404">MSARMDSPRTAEEWRVFLEEVSAKVLEVADDEGIDVSDDQRAAGWLGHEGAGEERIAALEERLGTRLPPSLRTFLSVTDGWSHLGSFLYELRSTEDIDWLRRAEPRGWEILRGARDGEEPGHEEDRMMDRALLVSREADALYWLLDPGDVSEDGEWAAYIWASWYPGLGERHASFADLVADEVEGFEDLVRANEADGLNDLVRPEDE</sequence>
<dbReference type="EMBL" id="JAQFWP010000028">
    <property type="protein sequence ID" value="MDA2806031.1"/>
    <property type="molecule type" value="Genomic_DNA"/>
</dbReference>
<keyword evidence="3" id="KW-1185">Reference proteome</keyword>
<dbReference type="SMART" id="SM00860">
    <property type="entry name" value="SMI1_KNR4"/>
    <property type="match status" value="1"/>
</dbReference>
<dbReference type="InterPro" id="IPR018958">
    <property type="entry name" value="Knr4/Smi1-like_dom"/>
</dbReference>
<dbReference type="Proteomes" id="UP001165685">
    <property type="component" value="Unassembled WGS sequence"/>
</dbReference>
<dbReference type="SUPFAM" id="SSF160631">
    <property type="entry name" value="SMI1/KNR4-like"/>
    <property type="match status" value="1"/>
</dbReference>
<comment type="caution">
    <text evidence="2">The sequence shown here is derived from an EMBL/GenBank/DDBJ whole genome shotgun (WGS) entry which is preliminary data.</text>
</comment>
<name>A0ABT4TNT2_9ACTN</name>
<dbReference type="Pfam" id="PF09346">
    <property type="entry name" value="SMI1_KNR4"/>
    <property type="match status" value="1"/>
</dbReference>